<dbReference type="AlphaFoldDB" id="A0A395JMS2"/>
<evidence type="ECO:0000313" key="3">
    <source>
        <dbReference type="EMBL" id="RBP51735.1"/>
    </source>
</evidence>
<dbReference type="RefSeq" id="WP_113954479.1">
    <property type="nucleotide sequence ID" value="NZ_QNRT01000002.1"/>
</dbReference>
<keyword evidence="4" id="KW-1185">Reference proteome</keyword>
<evidence type="ECO:0000313" key="4">
    <source>
        <dbReference type="Proteomes" id="UP000253083"/>
    </source>
</evidence>
<name>A0A395JMS2_9GAMM</name>
<dbReference type="InterPro" id="IPR021109">
    <property type="entry name" value="Peptidase_aspartic_dom_sf"/>
</dbReference>
<reference evidence="3 4" key="1">
    <citation type="submission" date="2018-06" db="EMBL/GenBank/DDBJ databases">
        <title>Genomic Encyclopedia of Type Strains, Phase IV (KMG-IV): sequencing the most valuable type-strain genomes for metagenomic binning, comparative biology and taxonomic classification.</title>
        <authorList>
            <person name="Goeker M."/>
        </authorList>
    </citation>
    <scope>NUCLEOTIDE SEQUENCE [LARGE SCALE GENOMIC DNA]</scope>
    <source>
        <strain evidence="3 4">DSM 24032</strain>
    </source>
</reference>
<dbReference type="SUPFAM" id="SSF50630">
    <property type="entry name" value="Acid proteases"/>
    <property type="match status" value="1"/>
</dbReference>
<dbReference type="OrthoDB" id="8546610at2"/>
<accession>A0A395JMS2</accession>
<organism evidence="3 4">
    <name type="scientific">Arenicella xantha</name>
    <dbReference type="NCBI Taxonomy" id="644221"/>
    <lineage>
        <taxon>Bacteria</taxon>
        <taxon>Pseudomonadati</taxon>
        <taxon>Pseudomonadota</taxon>
        <taxon>Gammaproteobacteria</taxon>
        <taxon>Arenicellales</taxon>
        <taxon>Arenicellaceae</taxon>
        <taxon>Arenicella</taxon>
    </lineage>
</organism>
<protein>
    <recommendedName>
        <fullName evidence="2">Retropepsin-like aspartic endopeptidase domain-containing protein</fullName>
    </recommendedName>
</protein>
<gene>
    <name evidence="3" type="ORF">DFR28_1021168</name>
</gene>
<dbReference type="PANTHER" id="PTHR38037:SF2">
    <property type="entry name" value="ATP-DEPENDENT ZINC PROTEASE DOMAIN-CONTAINING PROTEIN-RELATED"/>
    <property type="match status" value="1"/>
</dbReference>
<feature type="coiled-coil region" evidence="1">
    <location>
        <begin position="31"/>
        <end position="70"/>
    </location>
</feature>
<dbReference type="Pfam" id="PF05618">
    <property type="entry name" value="Zn_protease"/>
    <property type="match status" value="1"/>
</dbReference>
<dbReference type="PANTHER" id="PTHR38037">
    <property type="entry name" value="ZN_PROTEASE DOMAIN-CONTAINING PROTEIN"/>
    <property type="match status" value="1"/>
</dbReference>
<evidence type="ECO:0000259" key="2">
    <source>
        <dbReference type="Pfam" id="PF05618"/>
    </source>
</evidence>
<dbReference type="Gene3D" id="2.40.70.10">
    <property type="entry name" value="Acid Proteases"/>
    <property type="match status" value="1"/>
</dbReference>
<sequence length="229" mass="26167">MFRLTLPLLIAVGLSGCISQLDPDPQYAVELERVESRLDGMESRLADAFEESCQKNISTLSEELKKLETVKETTKIVDRCVSPVQAPKVVKDGKLIMGEVERVKLIKEDLRFNARVDTGADTSSLGVYNLKPFERDGKDWIRFTLSTKKDAEIYEYPVFDTVRIKQSGSITEDRFEIKMDVLIGGKIYRKQLFNLADRRNLDYQILIGRSFIRDIAVVDVSRKLILRSN</sequence>
<feature type="domain" description="Retropepsin-like aspartic endopeptidase" evidence="2">
    <location>
        <begin position="96"/>
        <end position="225"/>
    </location>
</feature>
<evidence type="ECO:0000256" key="1">
    <source>
        <dbReference type="SAM" id="Coils"/>
    </source>
</evidence>
<proteinExistence type="predicted"/>
<dbReference type="PROSITE" id="PS51257">
    <property type="entry name" value="PROKAR_LIPOPROTEIN"/>
    <property type="match status" value="1"/>
</dbReference>
<comment type="caution">
    <text evidence="3">The sequence shown here is derived from an EMBL/GenBank/DDBJ whole genome shotgun (WGS) entry which is preliminary data.</text>
</comment>
<dbReference type="InterPro" id="IPR008503">
    <property type="entry name" value="Asp_endopeptidase"/>
</dbReference>
<dbReference type="EMBL" id="QNRT01000002">
    <property type="protein sequence ID" value="RBP51735.1"/>
    <property type="molecule type" value="Genomic_DNA"/>
</dbReference>
<dbReference type="InParanoid" id="A0A395JMS2"/>
<keyword evidence="1" id="KW-0175">Coiled coil</keyword>
<dbReference type="Proteomes" id="UP000253083">
    <property type="component" value="Unassembled WGS sequence"/>
</dbReference>